<accession>A0ACD5TS06</accession>
<sequence length="449" mass="50561">MASGADRISALPEDVLHQVLRFLPAQEVVRTCVLARRWRRVWRAVPALRFTGAKGWGSADRFVQFVDHLMHLWRAGGDFGAPLDSCEFDFDLDGFMRLLGGEQHASRWIREAVSQVRALRVRVVEEQEASPLSDNLHLVSQHLTRLELIGVAVNDSVVDFSGCPALVHLNMEDCDVFVQQILSPSLKHLRIASCYTSEYYRILISLPALVSLELIGFDQGRIPFLGSLPRLARAVAMLSDDCSDHCSRDRFDGCSSAESEACGGCYYYYGDPEDPEYGARCDRNNSIFLKGLSEATYLELSADSDVIVFNRDLRWCPTFTKLKTLLLNDWCLAADHNALICFLQHSPILEKLTIQLSKVPPYVMETEGIYKPVGHSVASDCLKMVEIRCADVDNRVHKILNTLTNYGIRLDQINIQHTSRIPGSGCELNCRCSRCYFCFLPFVNTLMPL</sequence>
<protein>
    <submittedName>
        <fullName evidence="1">Uncharacterized protein</fullName>
    </submittedName>
</protein>
<name>A0ACD5TS06_AVESA</name>
<organism evidence="1 2">
    <name type="scientific">Avena sativa</name>
    <name type="common">Oat</name>
    <dbReference type="NCBI Taxonomy" id="4498"/>
    <lineage>
        <taxon>Eukaryota</taxon>
        <taxon>Viridiplantae</taxon>
        <taxon>Streptophyta</taxon>
        <taxon>Embryophyta</taxon>
        <taxon>Tracheophyta</taxon>
        <taxon>Spermatophyta</taxon>
        <taxon>Magnoliopsida</taxon>
        <taxon>Liliopsida</taxon>
        <taxon>Poales</taxon>
        <taxon>Poaceae</taxon>
        <taxon>BOP clade</taxon>
        <taxon>Pooideae</taxon>
        <taxon>Poodae</taxon>
        <taxon>Poeae</taxon>
        <taxon>Poeae Chloroplast Group 1 (Aveneae type)</taxon>
        <taxon>Aveninae</taxon>
        <taxon>Avena</taxon>
    </lineage>
</organism>
<dbReference type="EnsemblPlants" id="AVESA.00010b.r2.1CG0116330.3">
    <property type="protein sequence ID" value="AVESA.00010b.r2.1CG0116330.3.CDS"/>
    <property type="gene ID" value="AVESA.00010b.r2.1CG0116330"/>
</dbReference>
<proteinExistence type="predicted"/>
<keyword evidence="2" id="KW-1185">Reference proteome</keyword>
<evidence type="ECO:0000313" key="2">
    <source>
        <dbReference type="Proteomes" id="UP001732700"/>
    </source>
</evidence>
<reference evidence="1" key="1">
    <citation type="submission" date="2021-05" db="EMBL/GenBank/DDBJ databases">
        <authorList>
            <person name="Scholz U."/>
            <person name="Mascher M."/>
            <person name="Fiebig A."/>
        </authorList>
    </citation>
    <scope>NUCLEOTIDE SEQUENCE [LARGE SCALE GENOMIC DNA]</scope>
</reference>
<dbReference type="Proteomes" id="UP001732700">
    <property type="component" value="Chromosome 1C"/>
</dbReference>
<reference evidence="1" key="2">
    <citation type="submission" date="2025-09" db="UniProtKB">
        <authorList>
            <consortium name="EnsemblPlants"/>
        </authorList>
    </citation>
    <scope>IDENTIFICATION</scope>
</reference>
<evidence type="ECO:0000313" key="1">
    <source>
        <dbReference type="EnsemblPlants" id="AVESA.00010b.r2.1CG0116330.3.CDS"/>
    </source>
</evidence>